<evidence type="ECO:0000313" key="10">
    <source>
        <dbReference type="Proteomes" id="UP000728032"/>
    </source>
</evidence>
<evidence type="ECO:0000256" key="7">
    <source>
        <dbReference type="SAM" id="MobiDB-lite"/>
    </source>
</evidence>
<dbReference type="FunFam" id="2.130.10.10:FF:000378">
    <property type="entry name" value="U3 small nucleolar RNA-associated protein 7"/>
    <property type="match status" value="1"/>
</dbReference>
<evidence type="ECO:0000256" key="6">
    <source>
        <dbReference type="PROSITE-ProRule" id="PRU00221"/>
    </source>
</evidence>
<evidence type="ECO:0000256" key="3">
    <source>
        <dbReference type="ARBA" id="ARBA00022574"/>
    </source>
</evidence>
<keyword evidence="4" id="KW-0677">Repeat</keyword>
<dbReference type="PROSITE" id="PS50082">
    <property type="entry name" value="WD_REPEATS_2"/>
    <property type="match status" value="1"/>
</dbReference>
<dbReference type="InterPro" id="IPR036322">
    <property type="entry name" value="WD40_repeat_dom_sf"/>
</dbReference>
<dbReference type="SMART" id="SM00320">
    <property type="entry name" value="WD40"/>
    <property type="match status" value="4"/>
</dbReference>
<feature type="compositionally biased region" description="Basic and acidic residues" evidence="7">
    <location>
        <begin position="566"/>
        <end position="576"/>
    </location>
</feature>
<dbReference type="Pfam" id="PF00400">
    <property type="entry name" value="WD40"/>
    <property type="match status" value="1"/>
</dbReference>
<dbReference type="SUPFAM" id="SSF50978">
    <property type="entry name" value="WD40 repeat-like"/>
    <property type="match status" value="1"/>
</dbReference>
<dbReference type="SMART" id="SM01033">
    <property type="entry name" value="BING4CT"/>
    <property type="match status" value="1"/>
</dbReference>
<accession>A0A7R9QB73</accession>
<organism evidence="9">
    <name type="scientific">Oppiella nova</name>
    <dbReference type="NCBI Taxonomy" id="334625"/>
    <lineage>
        <taxon>Eukaryota</taxon>
        <taxon>Metazoa</taxon>
        <taxon>Ecdysozoa</taxon>
        <taxon>Arthropoda</taxon>
        <taxon>Chelicerata</taxon>
        <taxon>Arachnida</taxon>
        <taxon>Acari</taxon>
        <taxon>Acariformes</taxon>
        <taxon>Sarcoptiformes</taxon>
        <taxon>Oribatida</taxon>
        <taxon>Brachypylina</taxon>
        <taxon>Oppioidea</taxon>
        <taxon>Oppiidae</taxon>
        <taxon>Oppiella</taxon>
    </lineage>
</organism>
<dbReference type="InterPro" id="IPR015943">
    <property type="entry name" value="WD40/YVTN_repeat-like_dom_sf"/>
</dbReference>
<keyword evidence="3 6" id="KW-0853">WD repeat</keyword>
<feature type="repeat" description="WD" evidence="6">
    <location>
        <begin position="319"/>
        <end position="360"/>
    </location>
</feature>
<dbReference type="InterPro" id="IPR012952">
    <property type="entry name" value="BING4_C_dom"/>
</dbReference>
<dbReference type="PROSITE" id="PS00678">
    <property type="entry name" value="WD_REPEATS_1"/>
    <property type="match status" value="1"/>
</dbReference>
<keyword evidence="10" id="KW-1185">Reference proteome</keyword>
<keyword evidence="5" id="KW-0539">Nucleus</keyword>
<evidence type="ECO:0000256" key="2">
    <source>
        <dbReference type="ARBA" id="ARBA00022552"/>
    </source>
</evidence>
<protein>
    <recommendedName>
        <fullName evidence="8">BING4 C-terminal domain-containing protein</fullName>
    </recommendedName>
</protein>
<comment type="subcellular location">
    <subcellularLocation>
        <location evidence="1">Nucleus</location>
        <location evidence="1">Nucleolus</location>
    </subcellularLocation>
</comment>
<keyword evidence="2" id="KW-0698">rRNA processing</keyword>
<evidence type="ECO:0000256" key="5">
    <source>
        <dbReference type="ARBA" id="ARBA00023242"/>
    </source>
</evidence>
<dbReference type="EMBL" id="CAJPVJ010000424">
    <property type="protein sequence ID" value="CAG2162416.1"/>
    <property type="molecule type" value="Genomic_DNA"/>
</dbReference>
<dbReference type="GO" id="GO:0030686">
    <property type="term" value="C:90S preribosome"/>
    <property type="evidence" value="ECO:0007669"/>
    <property type="project" value="TreeGrafter"/>
</dbReference>
<dbReference type="Gene3D" id="2.130.10.10">
    <property type="entry name" value="YVTN repeat-like/Quinoprotein amine dehydrogenase"/>
    <property type="match status" value="1"/>
</dbReference>
<dbReference type="PANTHER" id="PTHR14085:SF3">
    <property type="entry name" value="WD REPEAT-CONTAINING PROTEIN 46"/>
    <property type="match status" value="1"/>
</dbReference>
<feature type="domain" description="BING4 C-terminal" evidence="8">
    <location>
        <begin position="400"/>
        <end position="478"/>
    </location>
</feature>
<dbReference type="GO" id="GO:0000462">
    <property type="term" value="P:maturation of SSU-rRNA from tricistronic rRNA transcript (SSU-rRNA, 5.8S rRNA, LSU-rRNA)"/>
    <property type="evidence" value="ECO:0007669"/>
    <property type="project" value="TreeGrafter"/>
</dbReference>
<dbReference type="GO" id="GO:0032040">
    <property type="term" value="C:small-subunit processome"/>
    <property type="evidence" value="ECO:0007669"/>
    <property type="project" value="TreeGrafter"/>
</dbReference>
<evidence type="ECO:0000256" key="4">
    <source>
        <dbReference type="ARBA" id="ARBA00022737"/>
    </source>
</evidence>
<reference evidence="9" key="1">
    <citation type="submission" date="2020-11" db="EMBL/GenBank/DDBJ databases">
        <authorList>
            <person name="Tran Van P."/>
        </authorList>
    </citation>
    <scope>NUCLEOTIDE SEQUENCE</scope>
</reference>
<dbReference type="Proteomes" id="UP000728032">
    <property type="component" value="Unassembled WGS sequence"/>
</dbReference>
<dbReference type="InterPro" id="IPR001680">
    <property type="entry name" value="WD40_rpt"/>
</dbReference>
<proteinExistence type="predicted"/>
<dbReference type="AlphaFoldDB" id="A0A7R9QB73"/>
<feature type="compositionally biased region" description="Basic residues" evidence="7">
    <location>
        <begin position="546"/>
        <end position="559"/>
    </location>
</feature>
<dbReference type="PROSITE" id="PS50294">
    <property type="entry name" value="WD_REPEATS_REGION"/>
    <property type="match status" value="1"/>
</dbReference>
<dbReference type="EMBL" id="OC915249">
    <property type="protein sequence ID" value="CAD7639486.1"/>
    <property type="molecule type" value="Genomic_DNA"/>
</dbReference>
<evidence type="ECO:0000259" key="8">
    <source>
        <dbReference type="SMART" id="SM01033"/>
    </source>
</evidence>
<dbReference type="InterPro" id="IPR040315">
    <property type="entry name" value="WDR46/Utp7"/>
</dbReference>
<dbReference type="Pfam" id="PF08149">
    <property type="entry name" value="BING4CT"/>
    <property type="match status" value="1"/>
</dbReference>
<dbReference type="OrthoDB" id="10251154at2759"/>
<feature type="region of interest" description="Disordered" evidence="7">
    <location>
        <begin position="541"/>
        <end position="576"/>
    </location>
</feature>
<evidence type="ECO:0000256" key="1">
    <source>
        <dbReference type="ARBA" id="ARBA00004604"/>
    </source>
</evidence>
<dbReference type="InterPro" id="IPR019775">
    <property type="entry name" value="WD40_repeat_CS"/>
</dbReference>
<gene>
    <name evidence="9" type="ORF">ONB1V03_LOCUS2009</name>
</gene>
<sequence length="576" mass="66381">MESPAKKGSKNLRYFVDKSSDGLDVKEFFNKTTDVTNSGLKKNVVKEWKDGDHRRQPVDPFANNRFVSKDKIKKYERKKKMNSYSATKYQKFRKRLTNEEKKRQNSIGFAARSELLLPEMSGYLEAEDNEQTYQITQQEIVESVDITSATKHFDLNLDQLGPYYVNYFRNGRKLLIGGQRGHVAAMDWVTKELMCEFNVQESVHDIHWLHMPTMFAVAQRDWVYIYDSKGTQIHCLKKMYRVYKLDFLHYHFLLVSASDNGHISWLDVSMGKMVSTAKMKVPRLTAMKQNPYNAIIATAHPNGTVDMWSPNQKERVVSMLCHGSAVRDIAFDCEGQYMVSAGIDRSLKVWDIRNYKCLQSYSLRSMPSHLDVSQRNLVGVSVGNVVEIYNDCFRQPVDTPYMRHRLNHAVSDLEFCNFEDILGIGHKNGFTSVIIPGSGEPNFDALEANPYMTPSQRKEMEVKALLEKIPSELISLEPNILGSVDRQSLVKQMEDKKSVNYVKPKDIELQSISKKKRTKSAKKAKVKKGLKNAIIREEIKQNVSQKVHKKKDKQNKQKNTKATQKHVLDRFKPKSN</sequence>
<evidence type="ECO:0000313" key="9">
    <source>
        <dbReference type="EMBL" id="CAD7639486.1"/>
    </source>
</evidence>
<dbReference type="PANTHER" id="PTHR14085">
    <property type="entry name" value="WD-REPEAT PROTEIN BING4"/>
    <property type="match status" value="1"/>
</dbReference>
<name>A0A7R9QB73_9ACAR</name>